<sequence length="347" mass="40133">MKYLVDSEVKEEVSEIFKLGIIKPSDKIILCSPRYTADSEINAFKTYHYNFSRFRIITKIKQFVLLIYLVLLYRPDVIFSGYPLLKHRLINVISFGSVKHFSYLRGLFADASNYKGFSDLLYLKIKRIPSLLKINNFQCDKIITISNLNVNFLLARSVSKELIDLIEPPWLENIKEKRKSNRGNIGFYNDRTIYFVSQAFAVHSSMDAAKSQLEFAIELKHKLKDKGIELIIRKHPRDYTVYEDYGFSINKAPSYDFIEMLHENDILISPFSTMAFEASYLGVNSIFYSTPELDKSYARVYKNIGITPLYDVIDIVNVLLNDDFKQTANKINGNVFYKSTPAGKNVC</sequence>
<keyword evidence="1" id="KW-1133">Transmembrane helix</keyword>
<dbReference type="SUPFAM" id="SSF53756">
    <property type="entry name" value="UDP-Glycosyltransferase/glycogen phosphorylase"/>
    <property type="match status" value="1"/>
</dbReference>
<evidence type="ECO:0000313" key="3">
    <source>
        <dbReference type="Proteomes" id="UP000295530"/>
    </source>
</evidence>
<dbReference type="AlphaFoldDB" id="A0A4R6EBX1"/>
<comment type="caution">
    <text evidence="2">The sequence shown here is derived from an EMBL/GenBank/DDBJ whole genome shotgun (WGS) entry which is preliminary data.</text>
</comment>
<dbReference type="Gene3D" id="3.40.50.12580">
    <property type="match status" value="1"/>
</dbReference>
<accession>A0A4R6EBX1</accession>
<dbReference type="OrthoDB" id="9971595at2"/>
<gene>
    <name evidence="2" type="ORF">EC847_11340</name>
</gene>
<feature type="transmembrane region" description="Helical" evidence="1">
    <location>
        <begin position="63"/>
        <end position="85"/>
    </location>
</feature>
<dbReference type="EMBL" id="SNVX01000013">
    <property type="protein sequence ID" value="TDN55625.1"/>
    <property type="molecule type" value="Genomic_DNA"/>
</dbReference>
<evidence type="ECO:0000313" key="2">
    <source>
        <dbReference type="EMBL" id="TDN55625.1"/>
    </source>
</evidence>
<dbReference type="Proteomes" id="UP000295530">
    <property type="component" value="Unassembled WGS sequence"/>
</dbReference>
<keyword evidence="1" id="KW-0472">Membrane</keyword>
<keyword evidence="1" id="KW-0812">Transmembrane</keyword>
<protein>
    <submittedName>
        <fullName evidence="2">Uncharacterized protein</fullName>
    </submittedName>
</protein>
<name>A0A4R6EBX1_SCAGO</name>
<reference evidence="2 3" key="1">
    <citation type="submission" date="2019-03" db="EMBL/GenBank/DDBJ databases">
        <title>Genomic analyses of the natural microbiome of Caenorhabditis elegans.</title>
        <authorList>
            <person name="Samuel B."/>
        </authorList>
    </citation>
    <scope>NUCLEOTIDE SEQUENCE [LARGE SCALE GENOMIC DNA]</scope>
    <source>
        <strain evidence="2 3">BIGb0156</strain>
    </source>
</reference>
<dbReference type="InterPro" id="IPR043148">
    <property type="entry name" value="TagF_C"/>
</dbReference>
<keyword evidence="3" id="KW-1185">Reference proteome</keyword>
<evidence type="ECO:0000256" key="1">
    <source>
        <dbReference type="SAM" id="Phobius"/>
    </source>
</evidence>
<dbReference type="RefSeq" id="WP_133461870.1">
    <property type="nucleotide sequence ID" value="NZ_SNVX01000013.1"/>
</dbReference>
<organism evidence="2 3">
    <name type="scientific">Scandinavium goeteborgense</name>
    <dbReference type="NCBI Taxonomy" id="1851514"/>
    <lineage>
        <taxon>Bacteria</taxon>
        <taxon>Pseudomonadati</taxon>
        <taxon>Pseudomonadota</taxon>
        <taxon>Gammaproteobacteria</taxon>
        <taxon>Enterobacterales</taxon>
        <taxon>Enterobacteriaceae</taxon>
        <taxon>Scandinavium</taxon>
    </lineage>
</organism>
<proteinExistence type="predicted"/>